<evidence type="ECO:0000256" key="8">
    <source>
        <dbReference type="ARBA" id="ARBA00023136"/>
    </source>
</evidence>
<evidence type="ECO:0000256" key="2">
    <source>
        <dbReference type="ARBA" id="ARBA00004370"/>
    </source>
</evidence>
<evidence type="ECO:0000256" key="3">
    <source>
        <dbReference type="ARBA" id="ARBA00012438"/>
    </source>
</evidence>
<protein>
    <recommendedName>
        <fullName evidence="3">histidine kinase</fullName>
        <ecNumber evidence="3">2.7.13.3</ecNumber>
    </recommendedName>
</protein>
<dbReference type="GO" id="GO:0016036">
    <property type="term" value="P:cellular response to phosphate starvation"/>
    <property type="evidence" value="ECO:0007669"/>
    <property type="project" value="TreeGrafter"/>
</dbReference>
<dbReference type="CDD" id="cd00082">
    <property type="entry name" value="HisKA"/>
    <property type="match status" value="1"/>
</dbReference>
<keyword evidence="10" id="KW-0812">Transmembrane</keyword>
<feature type="domain" description="Histidine kinase" evidence="11">
    <location>
        <begin position="240"/>
        <end position="457"/>
    </location>
</feature>
<dbReference type="InterPro" id="IPR003661">
    <property type="entry name" value="HisK_dim/P_dom"/>
</dbReference>
<feature type="transmembrane region" description="Helical" evidence="10">
    <location>
        <begin position="48"/>
        <end position="66"/>
    </location>
</feature>
<dbReference type="AlphaFoldDB" id="A0A2N9L7H7"/>
<keyword evidence="7" id="KW-0902">Two-component regulatory system</keyword>
<dbReference type="InterPro" id="IPR004358">
    <property type="entry name" value="Sig_transdc_His_kin-like_C"/>
</dbReference>
<evidence type="ECO:0000259" key="12">
    <source>
        <dbReference type="PROSITE" id="PS50885"/>
    </source>
</evidence>
<keyword evidence="6 13" id="KW-0418">Kinase</keyword>
<dbReference type="GO" id="GO:0000155">
    <property type="term" value="F:phosphorelay sensor kinase activity"/>
    <property type="evidence" value="ECO:0007669"/>
    <property type="project" value="InterPro"/>
</dbReference>
<gene>
    <name evidence="13" type="ORF">SBA5_220062</name>
</gene>
<feature type="compositionally biased region" description="Low complexity" evidence="9">
    <location>
        <begin position="467"/>
        <end position="477"/>
    </location>
</feature>
<dbReference type="Proteomes" id="UP000239735">
    <property type="component" value="Unassembled WGS sequence"/>
</dbReference>
<dbReference type="Pfam" id="PF00672">
    <property type="entry name" value="HAMP"/>
    <property type="match status" value="1"/>
</dbReference>
<dbReference type="Gene3D" id="6.10.340.10">
    <property type="match status" value="1"/>
</dbReference>
<dbReference type="Gene3D" id="1.10.287.130">
    <property type="match status" value="1"/>
</dbReference>
<evidence type="ECO:0000313" key="13">
    <source>
        <dbReference type="EMBL" id="SPE19216.1"/>
    </source>
</evidence>
<evidence type="ECO:0000256" key="7">
    <source>
        <dbReference type="ARBA" id="ARBA00023012"/>
    </source>
</evidence>
<dbReference type="CDD" id="cd00075">
    <property type="entry name" value="HATPase"/>
    <property type="match status" value="1"/>
</dbReference>
<evidence type="ECO:0000256" key="5">
    <source>
        <dbReference type="ARBA" id="ARBA00022679"/>
    </source>
</evidence>
<dbReference type="SMART" id="SM00304">
    <property type="entry name" value="HAMP"/>
    <property type="match status" value="1"/>
</dbReference>
<feature type="region of interest" description="Disordered" evidence="9">
    <location>
        <begin position="454"/>
        <end position="477"/>
    </location>
</feature>
<dbReference type="PROSITE" id="PS50885">
    <property type="entry name" value="HAMP"/>
    <property type="match status" value="1"/>
</dbReference>
<name>A0A2N9L7H7_9BACT</name>
<keyword evidence="4" id="KW-0597">Phosphoprotein</keyword>
<evidence type="ECO:0000256" key="6">
    <source>
        <dbReference type="ARBA" id="ARBA00022777"/>
    </source>
</evidence>
<reference evidence="14" key="1">
    <citation type="submission" date="2018-02" db="EMBL/GenBank/DDBJ databases">
        <authorList>
            <person name="Hausmann B."/>
        </authorList>
    </citation>
    <scope>NUCLEOTIDE SEQUENCE [LARGE SCALE GENOMIC DNA]</scope>
    <source>
        <strain evidence="14">Peat soil MAG SbA5</strain>
    </source>
</reference>
<evidence type="ECO:0000259" key="11">
    <source>
        <dbReference type="PROSITE" id="PS50109"/>
    </source>
</evidence>
<dbReference type="Pfam" id="PF00512">
    <property type="entry name" value="HisKA"/>
    <property type="match status" value="1"/>
</dbReference>
<feature type="domain" description="HAMP" evidence="12">
    <location>
        <begin position="67"/>
        <end position="119"/>
    </location>
</feature>
<dbReference type="GO" id="GO:0004721">
    <property type="term" value="F:phosphoprotein phosphatase activity"/>
    <property type="evidence" value="ECO:0007669"/>
    <property type="project" value="TreeGrafter"/>
</dbReference>
<organism evidence="13 14">
    <name type="scientific">Candidatus Sulfuritelmatomonas gaucii</name>
    <dbReference type="NCBI Taxonomy" id="2043161"/>
    <lineage>
        <taxon>Bacteria</taxon>
        <taxon>Pseudomonadati</taxon>
        <taxon>Acidobacteriota</taxon>
        <taxon>Terriglobia</taxon>
        <taxon>Terriglobales</taxon>
        <taxon>Acidobacteriaceae</taxon>
        <taxon>Candidatus Sulfuritelmatomonas</taxon>
    </lineage>
</organism>
<dbReference type="SMART" id="SM00388">
    <property type="entry name" value="HisKA"/>
    <property type="match status" value="1"/>
</dbReference>
<dbReference type="OrthoDB" id="9796330at2"/>
<dbReference type="PANTHER" id="PTHR45453:SF1">
    <property type="entry name" value="PHOSPHATE REGULON SENSOR PROTEIN PHOR"/>
    <property type="match status" value="1"/>
</dbReference>
<dbReference type="CDD" id="cd06225">
    <property type="entry name" value="HAMP"/>
    <property type="match status" value="1"/>
</dbReference>
<dbReference type="SUPFAM" id="SSF47384">
    <property type="entry name" value="Homodimeric domain of signal transducing histidine kinase"/>
    <property type="match status" value="1"/>
</dbReference>
<dbReference type="PROSITE" id="PS50109">
    <property type="entry name" value="HIS_KIN"/>
    <property type="match status" value="1"/>
</dbReference>
<dbReference type="Pfam" id="PF02518">
    <property type="entry name" value="HATPase_c"/>
    <property type="match status" value="1"/>
</dbReference>
<dbReference type="FunFam" id="3.30.565.10:FF:000006">
    <property type="entry name" value="Sensor histidine kinase WalK"/>
    <property type="match status" value="1"/>
</dbReference>
<evidence type="ECO:0000313" key="14">
    <source>
        <dbReference type="Proteomes" id="UP000239735"/>
    </source>
</evidence>
<keyword evidence="8 10" id="KW-0472">Membrane</keyword>
<dbReference type="InterPro" id="IPR003594">
    <property type="entry name" value="HATPase_dom"/>
</dbReference>
<dbReference type="PRINTS" id="PR00344">
    <property type="entry name" value="BCTRLSENSOR"/>
</dbReference>
<dbReference type="SUPFAM" id="SSF55874">
    <property type="entry name" value="ATPase domain of HSP90 chaperone/DNA topoisomerase II/histidine kinase"/>
    <property type="match status" value="1"/>
</dbReference>
<dbReference type="GO" id="GO:0005886">
    <property type="term" value="C:plasma membrane"/>
    <property type="evidence" value="ECO:0007669"/>
    <property type="project" value="TreeGrafter"/>
</dbReference>
<dbReference type="SUPFAM" id="SSF158472">
    <property type="entry name" value="HAMP domain-like"/>
    <property type="match status" value="1"/>
</dbReference>
<dbReference type="EMBL" id="OKRB01000078">
    <property type="protein sequence ID" value="SPE19216.1"/>
    <property type="molecule type" value="Genomic_DNA"/>
</dbReference>
<dbReference type="Gene3D" id="3.30.565.10">
    <property type="entry name" value="Histidine kinase-like ATPase, C-terminal domain"/>
    <property type="match status" value="1"/>
</dbReference>
<dbReference type="InterPro" id="IPR003660">
    <property type="entry name" value="HAMP_dom"/>
</dbReference>
<proteinExistence type="predicted"/>
<dbReference type="InterPro" id="IPR036890">
    <property type="entry name" value="HATPase_C_sf"/>
</dbReference>
<comment type="catalytic activity">
    <reaction evidence="1">
        <text>ATP + protein L-histidine = ADP + protein N-phospho-L-histidine.</text>
        <dbReference type="EC" id="2.7.13.3"/>
    </reaction>
</comment>
<comment type="subcellular location">
    <subcellularLocation>
        <location evidence="2">Membrane</location>
    </subcellularLocation>
</comment>
<dbReference type="InterPro" id="IPR050351">
    <property type="entry name" value="BphY/WalK/GraS-like"/>
</dbReference>
<sequence length="477" mass="51514">MTSKVFTKLLGLFILLLVAQTVVMEFIFHSFVEHAESGTMRSIGREALWAGCIALAIAIPLAAWVASRLSHRLQRVVDFARRIAGGELSARLPAEGKDELSLMESALNQTAERLGNNFTELESGRDELAVMLDSMQEAVVAITPSGYIRWSNAVMQSIAGPRLVAGRPLVHSVRDPELLACVRGVLERRELCVGRASLLAPGRVFEINAAPLPSGGALVVLHDVTSIEIAQKSRREFVANVSHELRTPLTSIQGYVETLIEDPNPSPETTLEFLGVILKNASRMNRLTEDLLALASVESPDYKLSLQPVRASVLLQDAIDSLGGMVVDSGVKLQSAGAPDSLVMADPDAMHQVFGNLMENALKYAQSGQRIRTGARQLASEVQFTIQDFGPGIASEHLERIFERFYRVDKARSRESGGTGLGLAIVKHIVQAHGGRIWAESELGNGASFHFTLPLAPAPQSAPQPQPAQQTPATSGV</sequence>
<evidence type="ECO:0000256" key="10">
    <source>
        <dbReference type="SAM" id="Phobius"/>
    </source>
</evidence>
<keyword evidence="10" id="KW-1133">Transmembrane helix</keyword>
<feature type="compositionally biased region" description="Pro residues" evidence="9">
    <location>
        <begin position="456"/>
        <end position="466"/>
    </location>
</feature>
<evidence type="ECO:0000256" key="4">
    <source>
        <dbReference type="ARBA" id="ARBA00022553"/>
    </source>
</evidence>
<dbReference type="PANTHER" id="PTHR45453">
    <property type="entry name" value="PHOSPHATE REGULON SENSOR PROTEIN PHOR"/>
    <property type="match status" value="1"/>
</dbReference>
<dbReference type="Gene3D" id="3.30.450.20">
    <property type="entry name" value="PAS domain"/>
    <property type="match status" value="1"/>
</dbReference>
<dbReference type="InterPro" id="IPR036097">
    <property type="entry name" value="HisK_dim/P_sf"/>
</dbReference>
<dbReference type="SMART" id="SM00387">
    <property type="entry name" value="HATPase_c"/>
    <property type="match status" value="1"/>
</dbReference>
<evidence type="ECO:0000256" key="9">
    <source>
        <dbReference type="SAM" id="MobiDB-lite"/>
    </source>
</evidence>
<evidence type="ECO:0000256" key="1">
    <source>
        <dbReference type="ARBA" id="ARBA00000085"/>
    </source>
</evidence>
<keyword evidence="5 13" id="KW-0808">Transferase</keyword>
<dbReference type="InterPro" id="IPR005467">
    <property type="entry name" value="His_kinase_dom"/>
</dbReference>
<dbReference type="EC" id="2.7.13.3" evidence="3"/>
<dbReference type="FunFam" id="1.10.287.130:FF:000001">
    <property type="entry name" value="Two-component sensor histidine kinase"/>
    <property type="match status" value="1"/>
</dbReference>
<accession>A0A2N9L7H7</accession>